<evidence type="ECO:0000313" key="3">
    <source>
        <dbReference type="Proteomes" id="UP000051955"/>
    </source>
</evidence>
<proteinExistence type="predicted"/>
<dbReference type="STRING" id="1423715.FD25_GL002613"/>
<organism evidence="2 3">
    <name type="scientific">Levilactobacillus acidifarinae DSM 19394 = JCM 15949</name>
    <dbReference type="NCBI Taxonomy" id="1423715"/>
    <lineage>
        <taxon>Bacteria</taxon>
        <taxon>Bacillati</taxon>
        <taxon>Bacillota</taxon>
        <taxon>Bacilli</taxon>
        <taxon>Lactobacillales</taxon>
        <taxon>Lactobacillaceae</taxon>
        <taxon>Levilactobacillus</taxon>
    </lineage>
</organism>
<dbReference type="OrthoDB" id="9873703at2"/>
<evidence type="ECO:0000256" key="1">
    <source>
        <dbReference type="SAM" id="Phobius"/>
    </source>
</evidence>
<reference evidence="2 3" key="1">
    <citation type="journal article" date="2015" name="Genome Announc.">
        <title>Expanding the biotechnology potential of lactobacilli through comparative genomics of 213 strains and associated genera.</title>
        <authorList>
            <person name="Sun Z."/>
            <person name="Harris H.M."/>
            <person name="McCann A."/>
            <person name="Guo C."/>
            <person name="Argimon S."/>
            <person name="Zhang W."/>
            <person name="Yang X."/>
            <person name="Jeffery I.B."/>
            <person name="Cooney J.C."/>
            <person name="Kagawa T.F."/>
            <person name="Liu W."/>
            <person name="Song Y."/>
            <person name="Salvetti E."/>
            <person name="Wrobel A."/>
            <person name="Rasinkangas P."/>
            <person name="Parkhill J."/>
            <person name="Rea M.C."/>
            <person name="O'Sullivan O."/>
            <person name="Ritari J."/>
            <person name="Douillard F.P."/>
            <person name="Paul Ross R."/>
            <person name="Yang R."/>
            <person name="Briner A.E."/>
            <person name="Felis G.E."/>
            <person name="de Vos W.M."/>
            <person name="Barrangou R."/>
            <person name="Klaenhammer T.R."/>
            <person name="Caufield P.W."/>
            <person name="Cui Y."/>
            <person name="Zhang H."/>
            <person name="O'Toole P.W."/>
        </authorList>
    </citation>
    <scope>NUCLEOTIDE SEQUENCE [LARGE SCALE GENOMIC DNA]</scope>
    <source>
        <strain evidence="2 3">DSM 19394</strain>
    </source>
</reference>
<dbReference type="EMBL" id="AZDV01000005">
    <property type="protein sequence ID" value="KRK96148.1"/>
    <property type="molecule type" value="Genomic_DNA"/>
</dbReference>
<dbReference type="AlphaFoldDB" id="A0A0R1LSF6"/>
<evidence type="ECO:0000313" key="2">
    <source>
        <dbReference type="EMBL" id="KRK96148.1"/>
    </source>
</evidence>
<keyword evidence="1" id="KW-0812">Transmembrane</keyword>
<dbReference type="PATRIC" id="fig|1423715.3.peg.2693"/>
<keyword evidence="1" id="KW-0472">Membrane</keyword>
<accession>A0A0R1LSF6</accession>
<feature type="transmembrane region" description="Helical" evidence="1">
    <location>
        <begin position="26"/>
        <end position="47"/>
    </location>
</feature>
<name>A0A0R1LSF6_9LACO</name>
<keyword evidence="3" id="KW-1185">Reference proteome</keyword>
<dbReference type="RefSeq" id="WP_057801600.1">
    <property type="nucleotide sequence ID" value="NZ_AZDV01000005.1"/>
</dbReference>
<protein>
    <submittedName>
        <fullName evidence="2">Uncharacterized protein</fullName>
    </submittedName>
</protein>
<gene>
    <name evidence="2" type="ORF">FD25_GL002613</name>
</gene>
<dbReference type="Proteomes" id="UP000051955">
    <property type="component" value="Unassembled WGS sequence"/>
</dbReference>
<keyword evidence="1" id="KW-1133">Transmembrane helix</keyword>
<sequence>MQTKGRVNREHYSRWFRFFDWCEQPVSWIFLVALVVMVFANIGWLAIVVEVSFGFNLIWLISLVVEDLIHKRRGDFRYY</sequence>
<comment type="caution">
    <text evidence="2">The sequence shown here is derived from an EMBL/GenBank/DDBJ whole genome shotgun (WGS) entry which is preliminary data.</text>
</comment>